<dbReference type="GO" id="GO:0016020">
    <property type="term" value="C:membrane"/>
    <property type="evidence" value="ECO:0007669"/>
    <property type="project" value="InterPro"/>
</dbReference>
<dbReference type="Proteomes" id="UP000448943">
    <property type="component" value="Unassembled WGS sequence"/>
</dbReference>
<accession>A0A6N9Q554</accession>
<evidence type="ECO:0000313" key="4">
    <source>
        <dbReference type="Proteomes" id="UP000448943"/>
    </source>
</evidence>
<keyword evidence="4" id="KW-1185">Reference proteome</keyword>
<dbReference type="AlphaFoldDB" id="A0A6N9Q554"/>
<feature type="signal peptide" evidence="2">
    <location>
        <begin position="1"/>
        <end position="31"/>
    </location>
</feature>
<dbReference type="SUPFAM" id="SSF58100">
    <property type="entry name" value="Bacterial hemolysins"/>
    <property type="match status" value="1"/>
</dbReference>
<dbReference type="Pfam" id="PF05791">
    <property type="entry name" value="Bacillus_HBL"/>
    <property type="match status" value="1"/>
</dbReference>
<feature type="coiled-coil region" evidence="1">
    <location>
        <begin position="183"/>
        <end position="255"/>
    </location>
</feature>
<protein>
    <submittedName>
        <fullName evidence="3">Uncharacterized protein</fullName>
    </submittedName>
</protein>
<dbReference type="RefSeq" id="WP_160646750.1">
    <property type="nucleotide sequence ID" value="NZ_SIJB01000028.1"/>
</dbReference>
<dbReference type="EMBL" id="SIJB01000028">
    <property type="protein sequence ID" value="NBI29947.1"/>
    <property type="molecule type" value="Genomic_DNA"/>
</dbReference>
<proteinExistence type="predicted"/>
<sequence>MNKFIKKVLSIGIAVTLGFGTLFSPSFTVSAANNEIASGQASMELLEDDSMHDYLDLMTTLRSQSWTQYIPNADQHISTAKNRAKSWRDNIQPHGLEIIHNVITYETEFNIAYNRLMQFSSDLDDPLTKIVFIGNANRLQKSLADQSASVEDEHNIIDNFKKLLRDVDRANFQLDYNYAFQRKMDIVSEITVLENKVEEINRKYNEKELTPVCDAFGCRWIEVPKFDKHQLDLEKAKAEEDLQNKKNEQSAINDAIVQLGQFLIVIDGAYDFIDNGFSGLKNQWNGLSLKFDRILEIVTNEIDTDDDFLIATLNDAKITWDDILQLALVIESKMDTF</sequence>
<keyword evidence="2" id="KW-0732">Signal</keyword>
<comment type="caution">
    <text evidence="3">The sequence shown here is derived from an EMBL/GenBank/DDBJ whole genome shotgun (WGS) entry which is preliminary data.</text>
</comment>
<dbReference type="OrthoDB" id="2925033at2"/>
<evidence type="ECO:0000256" key="1">
    <source>
        <dbReference type="SAM" id="Coils"/>
    </source>
</evidence>
<evidence type="ECO:0000256" key="2">
    <source>
        <dbReference type="SAM" id="SignalP"/>
    </source>
</evidence>
<evidence type="ECO:0000313" key="3">
    <source>
        <dbReference type="EMBL" id="NBI29947.1"/>
    </source>
</evidence>
<keyword evidence="1" id="KW-0175">Coiled coil</keyword>
<dbReference type="InterPro" id="IPR008414">
    <property type="entry name" value="HBL"/>
</dbReference>
<feature type="chain" id="PRO_5027124364" evidence="2">
    <location>
        <begin position="32"/>
        <end position="337"/>
    </location>
</feature>
<dbReference type="Gene3D" id="1.20.1170.10">
    <property type="match status" value="2"/>
</dbReference>
<name>A0A6N9Q554_9BACL</name>
<organism evidence="3 4">
    <name type="scientific">Chengkuizengella marina</name>
    <dbReference type="NCBI Taxonomy" id="2507566"/>
    <lineage>
        <taxon>Bacteria</taxon>
        <taxon>Bacillati</taxon>
        <taxon>Bacillota</taxon>
        <taxon>Bacilli</taxon>
        <taxon>Bacillales</taxon>
        <taxon>Paenibacillaceae</taxon>
        <taxon>Chengkuizengella</taxon>
    </lineage>
</organism>
<reference evidence="3 4" key="1">
    <citation type="submission" date="2019-01" db="EMBL/GenBank/DDBJ databases">
        <title>Chengkuizengella sp. nov., isolated from deep-sea sediment of East Pacific Ocean.</title>
        <authorList>
            <person name="Yang J."/>
            <person name="Lai Q."/>
            <person name="Shao Z."/>
        </authorList>
    </citation>
    <scope>NUCLEOTIDE SEQUENCE [LARGE SCALE GENOMIC DNA]</scope>
    <source>
        <strain evidence="3 4">YPA3-1-1</strain>
    </source>
</reference>
<gene>
    <name evidence="3" type="ORF">ERL59_13365</name>
</gene>